<evidence type="ECO:0000313" key="5">
    <source>
        <dbReference type="Proteomes" id="UP000270190"/>
    </source>
</evidence>
<dbReference type="InterPro" id="IPR053959">
    <property type="entry name" value="YvlB/LiaX_N"/>
</dbReference>
<dbReference type="Proteomes" id="UP000270190">
    <property type="component" value="Unassembled WGS sequence"/>
</dbReference>
<dbReference type="PANTHER" id="PTHR33885">
    <property type="entry name" value="PHAGE SHOCK PROTEIN C"/>
    <property type="match status" value="1"/>
</dbReference>
<dbReference type="EMBL" id="OUNC01000067">
    <property type="protein sequence ID" value="SPP30235.1"/>
    <property type="molecule type" value="Genomic_DNA"/>
</dbReference>
<proteinExistence type="predicted"/>
<sequence>MENERKRILEFVKQGVITTEEALVLLENMAKKEGATVAEEKVNRTDSQNQEQNKRTEPQNEKAQSQYKRNDSNEWEQHKEQSTKETSEGTDWNRMGDQIGSFMNDAFKQLKEVAVPFLKPARLERHFVYNKPTASNITLDVFNGHVEVVESDNEDIHLFVKAQNYKPIKQEDMESYFFKQTSLQNDDDNFVFKSPSKGIRVDVVLQLPAGKYDLISVKSLNGNISISELSCNDLLAKSTNGNIIIGKLDATDAEIQSVNGELRIDKATLRQIEMTTVNGPIHYTGDSKQVELQTKNGLINARIEGIDTEEAKIRTTAGTIKVAVPNDIGIDGDIRSNFGKIQLNLSDFDILQDEKDKVKKHTIFSKMPVSPGNITLVCDSSAGNVQIEEYRI</sequence>
<protein>
    <submittedName>
        <fullName evidence="4">Uncharacterized protein</fullName>
    </submittedName>
</protein>
<dbReference type="RefSeq" id="WP_069133200.1">
    <property type="nucleotide sequence ID" value="NZ_CBCPJR010000005.1"/>
</dbReference>
<evidence type="ECO:0000259" key="3">
    <source>
        <dbReference type="Pfam" id="PF22746"/>
    </source>
</evidence>
<evidence type="ECO:0000259" key="2">
    <source>
        <dbReference type="Pfam" id="PF13349"/>
    </source>
</evidence>
<accession>A0A2X0QNB3</accession>
<reference evidence="5" key="1">
    <citation type="submission" date="2018-04" db="EMBL/GenBank/DDBJ databases">
        <authorList>
            <person name="Illikoud N."/>
        </authorList>
    </citation>
    <scope>NUCLEOTIDE SEQUENCE [LARGE SCALE GENOMIC DNA]</scope>
</reference>
<dbReference type="Pfam" id="PF13349">
    <property type="entry name" value="DUF4097"/>
    <property type="match status" value="1"/>
</dbReference>
<evidence type="ECO:0000313" key="4">
    <source>
        <dbReference type="EMBL" id="SPP30235.1"/>
    </source>
</evidence>
<feature type="compositionally biased region" description="Basic and acidic residues" evidence="1">
    <location>
        <begin position="33"/>
        <end position="44"/>
    </location>
</feature>
<feature type="domain" description="DUF4097" evidence="2">
    <location>
        <begin position="135"/>
        <end position="357"/>
    </location>
</feature>
<evidence type="ECO:0000256" key="1">
    <source>
        <dbReference type="SAM" id="MobiDB-lite"/>
    </source>
</evidence>
<dbReference type="InterPro" id="IPR025164">
    <property type="entry name" value="Toastrack_DUF4097"/>
</dbReference>
<name>A0A2X0QNB3_BROTH</name>
<dbReference type="AlphaFoldDB" id="A0A2X0QNB3"/>
<gene>
    <name evidence="4" type="ORF">BTBSAS_70086</name>
</gene>
<dbReference type="InterPro" id="IPR052027">
    <property type="entry name" value="PspC"/>
</dbReference>
<feature type="compositionally biased region" description="Basic and acidic residues" evidence="1">
    <location>
        <begin position="68"/>
        <end position="87"/>
    </location>
</feature>
<feature type="region of interest" description="Disordered" evidence="1">
    <location>
        <begin position="33"/>
        <end position="95"/>
    </location>
</feature>
<dbReference type="PANTHER" id="PTHR33885:SF4">
    <property type="entry name" value="LMO2487 PROTEIN"/>
    <property type="match status" value="1"/>
</dbReference>
<dbReference type="Pfam" id="PF22746">
    <property type="entry name" value="SHOCT-like_DUF2089-C"/>
    <property type="match status" value="1"/>
</dbReference>
<feature type="domain" description="YvlB/LiaX N-terminal" evidence="3">
    <location>
        <begin position="3"/>
        <end position="33"/>
    </location>
</feature>
<organism evidence="4 5">
    <name type="scientific">Brochothrix thermosphacta</name>
    <name type="common">Microbacterium thermosphactum</name>
    <dbReference type="NCBI Taxonomy" id="2756"/>
    <lineage>
        <taxon>Bacteria</taxon>
        <taxon>Bacillati</taxon>
        <taxon>Bacillota</taxon>
        <taxon>Bacilli</taxon>
        <taxon>Bacillales</taxon>
        <taxon>Listeriaceae</taxon>
        <taxon>Brochothrix</taxon>
    </lineage>
</organism>